<evidence type="ECO:0000313" key="1">
    <source>
        <dbReference type="EMBL" id="SHK72912.1"/>
    </source>
</evidence>
<dbReference type="RefSeq" id="WP_072715690.1">
    <property type="nucleotide sequence ID" value="NZ_FRAU01000005.1"/>
</dbReference>
<dbReference type="PANTHER" id="PTHR10000">
    <property type="entry name" value="PHOSPHOSERINE PHOSPHATASE"/>
    <property type="match status" value="1"/>
</dbReference>
<protein>
    <recommendedName>
        <fullName evidence="3">Phosphoglycolate phosphatase</fullName>
    </recommendedName>
</protein>
<dbReference type="Gene3D" id="3.40.50.1000">
    <property type="entry name" value="HAD superfamily/HAD-like"/>
    <property type="match status" value="1"/>
</dbReference>
<dbReference type="AlphaFoldDB" id="A0A1M6UUL7"/>
<dbReference type="OrthoDB" id="9814970at2"/>
<dbReference type="InterPro" id="IPR036412">
    <property type="entry name" value="HAD-like_sf"/>
</dbReference>
<keyword evidence="2" id="KW-1185">Reference proteome</keyword>
<dbReference type="GO" id="GO:0000287">
    <property type="term" value="F:magnesium ion binding"/>
    <property type="evidence" value="ECO:0007669"/>
    <property type="project" value="TreeGrafter"/>
</dbReference>
<name>A0A1M6UUL7_9BACT</name>
<dbReference type="STRING" id="633813.SAMN04488087_1872"/>
<dbReference type="InterPro" id="IPR023214">
    <property type="entry name" value="HAD_sf"/>
</dbReference>
<organism evidence="1 2">
    <name type="scientific">Rhodothermus profundi</name>
    <dbReference type="NCBI Taxonomy" id="633813"/>
    <lineage>
        <taxon>Bacteria</taxon>
        <taxon>Pseudomonadati</taxon>
        <taxon>Rhodothermota</taxon>
        <taxon>Rhodothermia</taxon>
        <taxon>Rhodothermales</taxon>
        <taxon>Rhodothermaceae</taxon>
        <taxon>Rhodothermus</taxon>
    </lineage>
</organism>
<dbReference type="PANTHER" id="PTHR10000:SF8">
    <property type="entry name" value="HAD SUPERFAMILY HYDROLASE-LIKE, TYPE 3"/>
    <property type="match status" value="1"/>
</dbReference>
<dbReference type="GO" id="GO:0005829">
    <property type="term" value="C:cytosol"/>
    <property type="evidence" value="ECO:0007669"/>
    <property type="project" value="TreeGrafter"/>
</dbReference>
<gene>
    <name evidence="1" type="ORF">SAMN04488087_1872</name>
</gene>
<evidence type="ECO:0000313" key="2">
    <source>
        <dbReference type="Proteomes" id="UP000185812"/>
    </source>
</evidence>
<accession>A0A1M6UUL7</accession>
<sequence length="257" mass="28356">MIRLFISDIDGCLAEPYQPFALDRFQELAQLARRAGQPGDHPFLPAFSICSGRPYPYVEAVTQALGVQVPVLFEAGAGMFDPRAASVRWHPAFTEELAEQVEALRRWMVAHCIPGTSLMLDIGKRSQAGMVSPYPEEILRWVPVVEEYVATHFPAFQVFHTHISIDVVPRGFTKREGLQWLLETLALETGEVAYIGDSNGDLGALALVGYAFAPANATESVRQQVAHVMEASGIDGVLAAYQWCVARNKRWQKAVAS</sequence>
<proteinExistence type="predicted"/>
<dbReference type="Gene3D" id="3.90.1070.10">
    <property type="match status" value="1"/>
</dbReference>
<dbReference type="EMBL" id="FRAU01000005">
    <property type="protein sequence ID" value="SHK72912.1"/>
    <property type="molecule type" value="Genomic_DNA"/>
</dbReference>
<reference evidence="2" key="1">
    <citation type="submission" date="2016-11" db="EMBL/GenBank/DDBJ databases">
        <authorList>
            <person name="Varghese N."/>
            <person name="Submissions S."/>
        </authorList>
    </citation>
    <scope>NUCLEOTIDE SEQUENCE [LARGE SCALE GENOMIC DNA]</scope>
    <source>
        <strain evidence="2">DSM 22212</strain>
    </source>
</reference>
<evidence type="ECO:0008006" key="3">
    <source>
        <dbReference type="Google" id="ProtNLM"/>
    </source>
</evidence>
<dbReference type="Proteomes" id="UP000185812">
    <property type="component" value="Unassembled WGS sequence"/>
</dbReference>
<dbReference type="Pfam" id="PF08282">
    <property type="entry name" value="Hydrolase_3"/>
    <property type="match status" value="1"/>
</dbReference>
<dbReference type="SUPFAM" id="SSF56784">
    <property type="entry name" value="HAD-like"/>
    <property type="match status" value="1"/>
</dbReference>
<dbReference type="GO" id="GO:0016791">
    <property type="term" value="F:phosphatase activity"/>
    <property type="evidence" value="ECO:0007669"/>
    <property type="project" value="TreeGrafter"/>
</dbReference>